<proteinExistence type="predicted"/>
<dbReference type="Pfam" id="PF14604">
    <property type="entry name" value="SH3_9"/>
    <property type="match status" value="1"/>
</dbReference>
<protein>
    <submittedName>
        <fullName evidence="6">SH3 domain-containing protein</fullName>
    </submittedName>
</protein>
<feature type="domain" description="SH3" evidence="4">
    <location>
        <begin position="256"/>
        <end position="317"/>
    </location>
</feature>
<dbReference type="Proteomes" id="UP000050640">
    <property type="component" value="Unplaced"/>
</dbReference>
<dbReference type="CDD" id="cd11780">
    <property type="entry name" value="SH3_Sorbs_3"/>
    <property type="match status" value="1"/>
</dbReference>
<dbReference type="PANTHER" id="PTHR14167:SF116">
    <property type="entry name" value="CAP, ISOFORM AC"/>
    <property type="match status" value="1"/>
</dbReference>
<dbReference type="WBParaSite" id="EEL_0000660701-mRNA-1">
    <property type="protein sequence ID" value="EEL_0000660701-mRNA-1"/>
    <property type="gene ID" value="EEL_0000660701"/>
</dbReference>
<evidence type="ECO:0000259" key="4">
    <source>
        <dbReference type="PROSITE" id="PS50002"/>
    </source>
</evidence>
<dbReference type="SUPFAM" id="SSF50044">
    <property type="entry name" value="SH3-domain"/>
    <property type="match status" value="1"/>
</dbReference>
<dbReference type="PANTHER" id="PTHR14167">
    <property type="entry name" value="SH3 DOMAIN-CONTAINING"/>
    <property type="match status" value="1"/>
</dbReference>
<keyword evidence="1 3" id="KW-0728">SH3 domain</keyword>
<organism evidence="5 6">
    <name type="scientific">Elaeophora elaphi</name>
    <dbReference type="NCBI Taxonomy" id="1147741"/>
    <lineage>
        <taxon>Eukaryota</taxon>
        <taxon>Metazoa</taxon>
        <taxon>Ecdysozoa</taxon>
        <taxon>Nematoda</taxon>
        <taxon>Chromadorea</taxon>
        <taxon>Rhabditida</taxon>
        <taxon>Spirurina</taxon>
        <taxon>Spiruromorpha</taxon>
        <taxon>Filarioidea</taxon>
        <taxon>Onchocercidae</taxon>
        <taxon>Elaeophora</taxon>
    </lineage>
</organism>
<dbReference type="FunFam" id="2.30.30.40:FF:000001">
    <property type="entry name" value="Sorbin and SH3 domain-containing protein 1 isoform 2"/>
    <property type="match status" value="1"/>
</dbReference>
<dbReference type="STRING" id="1147741.A0A0R3RWQ6"/>
<name>A0A0R3RWQ6_9BILA</name>
<evidence type="ECO:0000313" key="5">
    <source>
        <dbReference type="Proteomes" id="UP000050640"/>
    </source>
</evidence>
<sequence>MSDTKMHCSAVATAHPLRASWRSIRNKIRICRRTQYDLIQTYFSGNNRQQQSAATTLAVRPRFVTNAVEQQIYTILVIFLDQVVECYHTMYNIWVCKKFGRQLARILRAINFDHGYCWRLLENRILYYLMVKHYSTSVLLAWHTFIDTLSDAVIEGFWQATTADLPKQLPTIFEDTPAKCFLFIEPSRPSFFVRLLNLFVRLRRKSSNSSKDRSRGRNGRIAETTQSKGLSWIGKPNSQKCGNVNFSFLTFLSCLFYRIFYRVLYAYKPRNADELELQENDIVFVIEKCDDGWFIGTLPRTGQFGTFPGNYVERIEL</sequence>
<dbReference type="PROSITE" id="PS50002">
    <property type="entry name" value="SH3"/>
    <property type="match status" value="1"/>
</dbReference>
<evidence type="ECO:0000256" key="1">
    <source>
        <dbReference type="ARBA" id="ARBA00022443"/>
    </source>
</evidence>
<accession>A0A0R3RWQ6</accession>
<keyword evidence="2" id="KW-0677">Repeat</keyword>
<evidence type="ECO:0000256" key="2">
    <source>
        <dbReference type="ARBA" id="ARBA00022737"/>
    </source>
</evidence>
<evidence type="ECO:0000313" key="6">
    <source>
        <dbReference type="WBParaSite" id="EEL_0000660701-mRNA-1"/>
    </source>
</evidence>
<dbReference type="InterPro" id="IPR036028">
    <property type="entry name" value="SH3-like_dom_sf"/>
</dbReference>
<dbReference type="InterPro" id="IPR001452">
    <property type="entry name" value="SH3_domain"/>
</dbReference>
<dbReference type="InterPro" id="IPR050384">
    <property type="entry name" value="Endophilin_SH3RF"/>
</dbReference>
<dbReference type="Gene3D" id="2.30.30.40">
    <property type="entry name" value="SH3 Domains"/>
    <property type="match status" value="1"/>
</dbReference>
<evidence type="ECO:0000256" key="3">
    <source>
        <dbReference type="PROSITE-ProRule" id="PRU00192"/>
    </source>
</evidence>
<dbReference type="SMART" id="SM00326">
    <property type="entry name" value="SH3"/>
    <property type="match status" value="1"/>
</dbReference>
<dbReference type="AlphaFoldDB" id="A0A0R3RWQ6"/>
<keyword evidence="5" id="KW-1185">Reference proteome</keyword>
<reference evidence="6" key="1">
    <citation type="submission" date="2017-02" db="UniProtKB">
        <authorList>
            <consortium name="WormBaseParasite"/>
        </authorList>
    </citation>
    <scope>IDENTIFICATION</scope>
</reference>